<dbReference type="InterPro" id="IPR019734">
    <property type="entry name" value="TPR_rpt"/>
</dbReference>
<organism evidence="1 2">
    <name type="scientific">Kitasatospora purpeofusca</name>
    <dbReference type="NCBI Taxonomy" id="67352"/>
    <lineage>
        <taxon>Bacteria</taxon>
        <taxon>Bacillati</taxon>
        <taxon>Actinomycetota</taxon>
        <taxon>Actinomycetes</taxon>
        <taxon>Kitasatosporales</taxon>
        <taxon>Streptomycetaceae</taxon>
        <taxon>Kitasatospora</taxon>
    </lineage>
</organism>
<proteinExistence type="predicted"/>
<protein>
    <submittedName>
        <fullName evidence="1">Regulator</fullName>
    </submittedName>
</protein>
<dbReference type="PANTHER" id="PTHR47691:SF3">
    <property type="entry name" value="HTH-TYPE TRANSCRIPTIONAL REGULATOR RV0890C-RELATED"/>
    <property type="match status" value="1"/>
</dbReference>
<dbReference type="RefSeq" id="WP_328957517.1">
    <property type="nucleotide sequence ID" value="NZ_CP108110.1"/>
</dbReference>
<gene>
    <name evidence="1" type="ORF">OHA16_30575</name>
</gene>
<keyword evidence="2" id="KW-1185">Reference proteome</keyword>
<accession>A0ABZ1U9P1</accession>
<dbReference type="SUPFAM" id="SSF52540">
    <property type="entry name" value="P-loop containing nucleoside triphosphate hydrolases"/>
    <property type="match status" value="1"/>
</dbReference>
<dbReference type="InterPro" id="IPR011990">
    <property type="entry name" value="TPR-like_helical_dom_sf"/>
</dbReference>
<evidence type="ECO:0000313" key="2">
    <source>
        <dbReference type="Proteomes" id="UP001432222"/>
    </source>
</evidence>
<dbReference type="InterPro" id="IPR027417">
    <property type="entry name" value="P-loop_NTPase"/>
</dbReference>
<dbReference type="PANTHER" id="PTHR47691">
    <property type="entry name" value="REGULATOR-RELATED"/>
    <property type="match status" value="1"/>
</dbReference>
<dbReference type="SMART" id="SM00028">
    <property type="entry name" value="TPR"/>
    <property type="match status" value="2"/>
</dbReference>
<dbReference type="EMBL" id="CP108110">
    <property type="protein sequence ID" value="WUQ86929.1"/>
    <property type="molecule type" value="Genomic_DNA"/>
</dbReference>
<dbReference type="Gene3D" id="1.25.40.10">
    <property type="entry name" value="Tetratricopeptide repeat domain"/>
    <property type="match status" value="2"/>
</dbReference>
<name>A0ABZ1U9P1_9ACTN</name>
<dbReference type="Proteomes" id="UP001432222">
    <property type="component" value="Chromosome"/>
</dbReference>
<sequence length="728" mass="76279">MNEMGGAGEPPFTVRNSASGDRISGAVVQAGQIRDLTVYGQTVAPPAATPALPVPRQLPSASRHLLGREEDLACLESELGSVAGAGDVTVVVTGPAGIGKTALAVHWLRRHADRFPDGQFYADLRAHAAGGPADPAEVLGGFLRALGAAPAPCEAAEAAALWRSLTAARRIGVLLDNAATAEQVRLLLPGSEYAVVVVTSRRRLTRLGLGGAAFHQVGPLSRGAAVRLLAKGVGAGRVDREPEAAVLVVERCARLPLAVCLAAARIAARPAQPLAVTAEALGLESRRLAVLDVGGEGVRHALDASFEALGAGAARLYRLLGLLPFSVLTPDVLCAVGGLEPAEAEPLVDELADIHLLEETEGGFRLHGLVRLHAQAHADAIRDRAEGRVAVDRVLDRYLASTTAAEALLSPSHRTLRRDYAAEQASREREFADEAAALGWLEAEIERLAGAVRWAAATGRAATAWQLVDAMWPAFLRLRPAALWIELHRIGRTAAHSVGHRDGELRMLTSGGAGLRNAGATEEAAEWYAEALHLARAAGDPLAEADALYGLSQTHRTAGRLAEAADCLRTAADLREACGYLRGTALARLALGDVRLADGRPAEAVPVIADAYRDLTAVRAVYEAARALAFLGQAQAALGAYDEAGRCYAEALARFRASRARHWEARVLRLLADLARDRGDLTGAAARQQESASLYAALSARAGDRRAAATALDAPVLPLPPAEPPSAG</sequence>
<dbReference type="Gene3D" id="3.40.50.300">
    <property type="entry name" value="P-loop containing nucleotide triphosphate hydrolases"/>
    <property type="match status" value="1"/>
</dbReference>
<dbReference type="SUPFAM" id="SSF48452">
    <property type="entry name" value="TPR-like"/>
    <property type="match status" value="2"/>
</dbReference>
<reference evidence="1" key="1">
    <citation type="submission" date="2022-10" db="EMBL/GenBank/DDBJ databases">
        <title>The complete genomes of actinobacterial strains from the NBC collection.</title>
        <authorList>
            <person name="Joergensen T.S."/>
            <person name="Alvarez Arevalo M."/>
            <person name="Sterndorff E.B."/>
            <person name="Faurdal D."/>
            <person name="Vuksanovic O."/>
            <person name="Mourched A.-S."/>
            <person name="Charusanti P."/>
            <person name="Shaw S."/>
            <person name="Blin K."/>
            <person name="Weber T."/>
        </authorList>
    </citation>
    <scope>NUCLEOTIDE SEQUENCE</scope>
    <source>
        <strain evidence="1">NBC_00222</strain>
    </source>
</reference>
<evidence type="ECO:0000313" key="1">
    <source>
        <dbReference type="EMBL" id="WUQ86929.1"/>
    </source>
</evidence>